<dbReference type="Pfam" id="PF14223">
    <property type="entry name" value="Retrotran_gag_2"/>
    <property type="match status" value="1"/>
</dbReference>
<dbReference type="EMBL" id="JAUUTY010000005">
    <property type="protein sequence ID" value="KAK1626028.1"/>
    <property type="molecule type" value="Genomic_DNA"/>
</dbReference>
<evidence type="ECO:0000313" key="5">
    <source>
        <dbReference type="EMBL" id="KAK1626028.1"/>
    </source>
</evidence>
<dbReference type="SMART" id="SM00248">
    <property type="entry name" value="ANK"/>
    <property type="match status" value="2"/>
</dbReference>
<dbReference type="Proteomes" id="UP001231189">
    <property type="component" value="Unassembled WGS sequence"/>
</dbReference>
<dbReference type="PROSITE" id="PS50088">
    <property type="entry name" value="ANK_REPEAT"/>
    <property type="match status" value="1"/>
</dbReference>
<feature type="compositionally biased region" description="Gly residues" evidence="2">
    <location>
        <begin position="652"/>
        <end position="661"/>
    </location>
</feature>
<dbReference type="PROSITE" id="PS50297">
    <property type="entry name" value="ANK_REP_REGION"/>
    <property type="match status" value="1"/>
</dbReference>
<evidence type="ECO:0000313" key="4">
    <source>
        <dbReference type="EMBL" id="KAK1626024.1"/>
    </source>
</evidence>
<feature type="compositionally biased region" description="Gly residues" evidence="2">
    <location>
        <begin position="583"/>
        <end position="595"/>
    </location>
</feature>
<keyword evidence="1" id="KW-0040">ANK repeat</keyword>
<feature type="repeat" description="ANK" evidence="1">
    <location>
        <begin position="163"/>
        <end position="189"/>
    </location>
</feature>
<dbReference type="EMBL" id="JAUUTY010000005">
    <property type="protein sequence ID" value="KAK1626018.1"/>
    <property type="molecule type" value="Genomic_DNA"/>
</dbReference>
<protein>
    <recommendedName>
        <fullName evidence="7">Ankyrin repeat protein</fullName>
    </recommendedName>
</protein>
<dbReference type="Gene3D" id="1.25.40.20">
    <property type="entry name" value="Ankyrin repeat-containing domain"/>
    <property type="match status" value="1"/>
</dbReference>
<evidence type="ECO:0008006" key="7">
    <source>
        <dbReference type="Google" id="ProtNLM"/>
    </source>
</evidence>
<accession>A0AAD8VYA1</accession>
<name>A0AAD8VYA1_LOLMU</name>
<dbReference type="Pfam" id="PF12796">
    <property type="entry name" value="Ank_2"/>
    <property type="match status" value="1"/>
</dbReference>
<gene>
    <name evidence="3" type="ORF">QYE76_000333</name>
    <name evidence="4" type="ORF">QYE76_000339</name>
    <name evidence="5" type="ORF">QYE76_000343</name>
</gene>
<organism evidence="5 6">
    <name type="scientific">Lolium multiflorum</name>
    <name type="common">Italian ryegrass</name>
    <name type="synonym">Lolium perenne subsp. multiflorum</name>
    <dbReference type="NCBI Taxonomy" id="4521"/>
    <lineage>
        <taxon>Eukaryota</taxon>
        <taxon>Viridiplantae</taxon>
        <taxon>Streptophyta</taxon>
        <taxon>Embryophyta</taxon>
        <taxon>Tracheophyta</taxon>
        <taxon>Spermatophyta</taxon>
        <taxon>Magnoliopsida</taxon>
        <taxon>Liliopsida</taxon>
        <taxon>Poales</taxon>
        <taxon>Poaceae</taxon>
        <taxon>BOP clade</taxon>
        <taxon>Pooideae</taxon>
        <taxon>Poodae</taxon>
        <taxon>Poeae</taxon>
        <taxon>Poeae Chloroplast Group 2 (Poeae type)</taxon>
        <taxon>Loliodinae</taxon>
        <taxon>Loliinae</taxon>
        <taxon>Lolium</taxon>
    </lineage>
</organism>
<sequence length="710" mass="75706">MARSNAEEAPRSPNDPVVAMDAKLMVATDSGDVNKLKELLKKEDAMAMVVVTAATSKKPSKDDQSRSGDIDPLLLESACGGSLQDLNDLLKKPPIPQYQESLGDAEEGVDHQAAAGAFLKGVTANGDTALHVVASNGDSQDFLNYAAIIHGRDRGLLFTKNDKGDTPLHCACRAGNYEMVSCLIELAEDRKFELLREVNHRQETALHEAVRFEDGKTLDYKDRALLDAGTIKGKEEEIIKYINKDRSPKMVKLLMDADTQLANFPAGGISPMYLAILLGKETIASSGSTLPMADPNPTSSAPATTAAATTSNLNLDTDPHTPLNQQSSFRPRAPPTPHLGAGRDLFSDAPASLPMLPTSVAPTAAPAIPNPTPAAPTLSIHDINIGNYINFKVQTSGAKLSKWRKTFTYILTMCQALDHVTAGAAAAVPSAAWLADDIHLCLMFMATIADDLFRIVQGTDDRASTIWQRLHGIFFAHQSTRYVYLSKVFRTTPRGDLGISAYASILQAIADDLADIGYPVADHDLTMQFLAGLGGKFRMQTEMIENNPPLPPFADVFSRLLLAEYNIDHNQREEGAHAMAVHGGRGGGPHGGGSTHGDIVPNSSGGPAGDDRRNTGSNRGYGRGTPSAPMAGVSPNYRGKNPIPGFVHHNQGGRGRGGAPSSGGAASSYPGGVGTASQTPWLGYFAPMGAQFQPARLPWAHMEKNFDENS</sequence>
<proteinExistence type="predicted"/>
<dbReference type="AlphaFoldDB" id="A0AAD8VYA1"/>
<dbReference type="SUPFAM" id="SSF48403">
    <property type="entry name" value="Ankyrin repeat"/>
    <property type="match status" value="1"/>
</dbReference>
<dbReference type="PANTHER" id="PTHR47481">
    <property type="match status" value="1"/>
</dbReference>
<evidence type="ECO:0000256" key="2">
    <source>
        <dbReference type="SAM" id="MobiDB-lite"/>
    </source>
</evidence>
<dbReference type="PANTHER" id="PTHR47481:SF10">
    <property type="entry name" value="COPIA-LIKE POLYPROTEIN_RETROTRANSPOSON"/>
    <property type="match status" value="1"/>
</dbReference>
<feature type="region of interest" description="Disordered" evidence="2">
    <location>
        <begin position="580"/>
        <end position="672"/>
    </location>
</feature>
<dbReference type="InterPro" id="IPR036770">
    <property type="entry name" value="Ankyrin_rpt-contain_sf"/>
</dbReference>
<feature type="region of interest" description="Disordered" evidence="2">
    <location>
        <begin position="288"/>
        <end position="307"/>
    </location>
</feature>
<evidence type="ECO:0000313" key="3">
    <source>
        <dbReference type="EMBL" id="KAK1626018.1"/>
    </source>
</evidence>
<comment type="caution">
    <text evidence="5">The sequence shown here is derived from an EMBL/GenBank/DDBJ whole genome shotgun (WGS) entry which is preliminary data.</text>
</comment>
<reference evidence="5" key="1">
    <citation type="submission" date="2023-07" db="EMBL/GenBank/DDBJ databases">
        <title>A chromosome-level genome assembly of Lolium multiflorum.</title>
        <authorList>
            <person name="Chen Y."/>
            <person name="Copetti D."/>
            <person name="Kolliker R."/>
            <person name="Studer B."/>
        </authorList>
    </citation>
    <scope>NUCLEOTIDE SEQUENCE</scope>
    <source>
        <strain evidence="5">02402/16</strain>
        <tissue evidence="5">Leaf</tissue>
    </source>
</reference>
<dbReference type="EMBL" id="JAUUTY010000005">
    <property type="protein sequence ID" value="KAK1626024.1"/>
    <property type="molecule type" value="Genomic_DNA"/>
</dbReference>
<keyword evidence="6" id="KW-1185">Reference proteome</keyword>
<evidence type="ECO:0000313" key="6">
    <source>
        <dbReference type="Proteomes" id="UP001231189"/>
    </source>
</evidence>
<feature type="compositionally biased region" description="Low complexity" evidence="2">
    <location>
        <begin position="293"/>
        <end position="307"/>
    </location>
</feature>
<evidence type="ECO:0000256" key="1">
    <source>
        <dbReference type="PROSITE-ProRule" id="PRU00023"/>
    </source>
</evidence>
<dbReference type="InterPro" id="IPR002110">
    <property type="entry name" value="Ankyrin_rpt"/>
</dbReference>
<feature type="region of interest" description="Disordered" evidence="2">
    <location>
        <begin position="312"/>
        <end position="344"/>
    </location>
</feature>